<sequence length="564" mass="60704">MKKKGNMVTAILRAHPELALFLCLALGFLIGRIKIGTFKIGVVLGTLFAGVLIGQLDIEIPDIVKTIFFDFFLFSTGYKVGPQFFQGFKKNAFPQLLLTLVICLSCLLVAYSVSTFLGYDVGTAAGLLAGAFSESTVIGTASDAISHLNLADAEKSRLINNIPVAYSVTYLVGAASFVFFLTGIAPKLLGIDLVKESDKLAETISGETEYGPGMKSAYQRWIIRAYRITNEKWTGISISEFERLISNKNIVIQRIRHKDQLLDPNPDTIIQKDDVMVIMAQHGIILDSLFSIGPEVLDEELLNFPLAHLDVTITNNAVEGMTVKLLRKSSFYHGLMLNKITRENHEIPLESKTVLNRGDILNLSGRPAKLEEAAKEIGYLDRLSPETDIIFVGLGIVLGGLLGLLSVTLFGVSVTLTTSGGALVMGLIFGWLHSRTPVFGRIPEPALWIFDNVGLAAFIGLVGLAAGPSFISGLKETGFGILLAGVAVALIPHIIGLYFGRYVLKINPLILLGAQTGAGTSTIGLKAVQDASGSKFPVLGYTIPYALANILLTAFGPILVGMMS</sequence>
<feature type="transmembrane region" description="Helical" evidence="8">
    <location>
        <begin position="506"/>
        <end position="525"/>
    </location>
</feature>
<feature type="transmembrane region" description="Helical" evidence="8">
    <location>
        <begin position="164"/>
        <end position="185"/>
    </location>
</feature>
<keyword evidence="6 8" id="KW-1133">Transmembrane helix</keyword>
<feature type="transmembrane region" description="Helical" evidence="8">
    <location>
        <begin position="478"/>
        <end position="499"/>
    </location>
</feature>
<evidence type="ECO:0000256" key="6">
    <source>
        <dbReference type="ARBA" id="ARBA00022989"/>
    </source>
</evidence>
<organism evidence="10 11">
    <name type="scientific">Flavobacterium chungangensis</name>
    <dbReference type="NCBI Taxonomy" id="2708132"/>
    <lineage>
        <taxon>Bacteria</taxon>
        <taxon>Pseudomonadati</taxon>
        <taxon>Bacteroidota</taxon>
        <taxon>Flavobacteriia</taxon>
        <taxon>Flavobacteriales</taxon>
        <taxon>Flavobacteriaceae</taxon>
        <taxon>Flavobacterium</taxon>
    </lineage>
</organism>
<dbReference type="InterPro" id="IPR006037">
    <property type="entry name" value="RCK_C"/>
</dbReference>
<dbReference type="Pfam" id="PF06826">
    <property type="entry name" value="Asp-Al_Ex"/>
    <property type="match status" value="2"/>
</dbReference>
<dbReference type="PANTHER" id="PTHR30445">
    <property type="entry name" value="K(+)_H(+) ANTIPORTER SUBUNIT KHTT"/>
    <property type="match status" value="1"/>
</dbReference>
<comment type="caution">
    <text evidence="10">The sequence shown here is derived from an EMBL/GenBank/DDBJ whole genome shotgun (WGS) entry which is preliminary data.</text>
</comment>
<evidence type="ECO:0000256" key="2">
    <source>
        <dbReference type="ARBA" id="ARBA00009854"/>
    </source>
</evidence>
<dbReference type="Pfam" id="PF02080">
    <property type="entry name" value="TrkA_C"/>
    <property type="match status" value="1"/>
</dbReference>
<keyword evidence="5 8" id="KW-0812">Transmembrane</keyword>
<evidence type="ECO:0000256" key="4">
    <source>
        <dbReference type="ARBA" id="ARBA00022475"/>
    </source>
</evidence>
<dbReference type="InterPro" id="IPR036721">
    <property type="entry name" value="RCK_C_sf"/>
</dbReference>
<evidence type="ECO:0000256" key="1">
    <source>
        <dbReference type="ARBA" id="ARBA00004651"/>
    </source>
</evidence>
<keyword evidence="3" id="KW-0813">Transport</keyword>
<evidence type="ECO:0000256" key="5">
    <source>
        <dbReference type="ARBA" id="ARBA00022692"/>
    </source>
</evidence>
<dbReference type="EMBL" id="JBHSFY010000015">
    <property type="protein sequence ID" value="MFC4479441.1"/>
    <property type="molecule type" value="Genomic_DNA"/>
</dbReference>
<keyword evidence="4" id="KW-1003">Cell membrane</keyword>
<gene>
    <name evidence="10" type="primary">aspT</name>
    <name evidence="10" type="ORF">ACFO3N_20350</name>
</gene>
<feature type="transmembrane region" description="Helical" evidence="8">
    <location>
        <begin position="389"/>
        <end position="410"/>
    </location>
</feature>
<feature type="transmembrane region" description="Helical" evidence="8">
    <location>
        <begin position="446"/>
        <end position="466"/>
    </location>
</feature>
<evidence type="ECO:0000259" key="9">
    <source>
        <dbReference type="PROSITE" id="PS51202"/>
    </source>
</evidence>
<dbReference type="SUPFAM" id="SSF116726">
    <property type="entry name" value="TrkA C-terminal domain-like"/>
    <property type="match status" value="2"/>
</dbReference>
<dbReference type="Proteomes" id="UP001596003">
    <property type="component" value="Unassembled WGS sequence"/>
</dbReference>
<evidence type="ECO:0000313" key="10">
    <source>
        <dbReference type="EMBL" id="MFC4479441.1"/>
    </source>
</evidence>
<keyword evidence="7 8" id="KW-0472">Membrane</keyword>
<accession>A0ABV8ZIU6</accession>
<comment type="subcellular location">
    <subcellularLocation>
        <location evidence="1">Cell membrane</location>
        <topology evidence="1">Multi-pass membrane protein</topology>
    </subcellularLocation>
</comment>
<keyword evidence="11" id="KW-1185">Reference proteome</keyword>
<feature type="transmembrane region" description="Helical" evidence="8">
    <location>
        <begin position="38"/>
        <end position="56"/>
    </location>
</feature>
<dbReference type="PROSITE" id="PS51202">
    <property type="entry name" value="RCK_C"/>
    <property type="match status" value="1"/>
</dbReference>
<dbReference type="NCBIfam" id="TIGR03802">
    <property type="entry name" value="Asp_Ala_antiprt"/>
    <property type="match status" value="1"/>
</dbReference>
<comment type="similarity">
    <text evidence="2">Belongs to the AAE transporter (TC 2.A.81) family.</text>
</comment>
<proteinExistence type="inferred from homology"/>
<dbReference type="InterPro" id="IPR050144">
    <property type="entry name" value="AAE_transporter"/>
</dbReference>
<dbReference type="Gene3D" id="3.30.70.1450">
    <property type="entry name" value="Regulator of K+ conductance, C-terminal domain"/>
    <property type="match status" value="1"/>
</dbReference>
<dbReference type="PANTHER" id="PTHR30445:SF9">
    <property type="match status" value="1"/>
</dbReference>
<evidence type="ECO:0000256" key="7">
    <source>
        <dbReference type="ARBA" id="ARBA00023136"/>
    </source>
</evidence>
<feature type="transmembrane region" description="Helical" evidence="8">
    <location>
        <begin position="545"/>
        <end position="563"/>
    </location>
</feature>
<feature type="transmembrane region" description="Helical" evidence="8">
    <location>
        <begin position="416"/>
        <end position="434"/>
    </location>
</feature>
<feature type="transmembrane region" description="Helical" evidence="8">
    <location>
        <begin position="92"/>
        <end position="113"/>
    </location>
</feature>
<evidence type="ECO:0000256" key="3">
    <source>
        <dbReference type="ARBA" id="ARBA00022448"/>
    </source>
</evidence>
<reference evidence="11" key="1">
    <citation type="journal article" date="2019" name="Int. J. Syst. Evol. Microbiol.">
        <title>The Global Catalogue of Microorganisms (GCM) 10K type strain sequencing project: providing services to taxonomists for standard genome sequencing and annotation.</title>
        <authorList>
            <consortium name="The Broad Institute Genomics Platform"/>
            <consortium name="The Broad Institute Genome Sequencing Center for Infectious Disease"/>
            <person name="Wu L."/>
            <person name="Ma J."/>
        </authorList>
    </citation>
    <scope>NUCLEOTIDE SEQUENCE [LARGE SCALE GENOMIC DNA]</scope>
    <source>
        <strain evidence="11">NBRC 103627</strain>
    </source>
</reference>
<name>A0ABV8ZIU6_9FLAO</name>
<feature type="domain" description="RCK C-terminal" evidence="9">
    <location>
        <begin position="211"/>
        <end position="295"/>
    </location>
</feature>
<dbReference type="InterPro" id="IPR006512">
    <property type="entry name" value="YidE_YbjL"/>
</dbReference>
<protein>
    <submittedName>
        <fullName evidence="10">Aspartate-alanine antiporter</fullName>
    </submittedName>
</protein>
<evidence type="ECO:0000256" key="8">
    <source>
        <dbReference type="SAM" id="Phobius"/>
    </source>
</evidence>
<evidence type="ECO:0000313" key="11">
    <source>
        <dbReference type="Proteomes" id="UP001596003"/>
    </source>
</evidence>
<dbReference type="NCBIfam" id="TIGR01625">
    <property type="entry name" value="YidE_YbjL_dupl"/>
    <property type="match status" value="1"/>
</dbReference>
<dbReference type="InterPro" id="IPR022457">
    <property type="entry name" value="Asp_Ala_antiprt"/>
</dbReference>
<feature type="transmembrane region" description="Helical" evidence="8">
    <location>
        <begin position="12"/>
        <end position="31"/>
    </location>
</feature>
<dbReference type="RefSeq" id="WP_379800742.1">
    <property type="nucleotide sequence ID" value="NZ_JBHSFY010000015.1"/>
</dbReference>